<evidence type="ECO:0000256" key="2">
    <source>
        <dbReference type="ARBA" id="ARBA00023315"/>
    </source>
</evidence>
<evidence type="ECO:0000256" key="1">
    <source>
        <dbReference type="ARBA" id="ARBA00022679"/>
    </source>
</evidence>
<dbReference type="InterPro" id="IPR016181">
    <property type="entry name" value="Acyl_CoA_acyltransferase"/>
</dbReference>
<dbReference type="STRING" id="156892.BM477_03950"/>
<keyword evidence="2" id="KW-0012">Acyltransferase</keyword>
<sequence length="351" mass="38575">MTNEIRTERLILRTPTLADTEAVYEACQDEEIAKWTGIPFPYERANAESFLTTVTEELTARGGRNYGVYLSDNQTLVATLALRKESVGGSVGYWTAPQYRGQGFMVEAVKAACAYAFETLGWPRIEWRAGVGNWASRKVAWKAGFKFEGVSRRCEPRSAFRLSQGDDPLMDAWVGSLLPGEKMEPRGRWHGPISGQNVPVVLADANRPDDLVRQFHQVYGLPVVDAPDASTDRIHMRMGLILEETAELVGAAYGQEARELIESAWVKALESDDGTRDIVEIADALADIVYVVYGAALELGIDLPAVLSQVQASNMSKLMPDGSVKYREDGKVLKGPDFFGPEIAKVLGLGN</sequence>
<dbReference type="InterPro" id="IPR051531">
    <property type="entry name" value="N-acetyltransferase"/>
</dbReference>
<dbReference type="InterPro" id="IPR000182">
    <property type="entry name" value="GNAT_dom"/>
</dbReference>
<feature type="domain" description="N-acetyltransferase" evidence="4">
    <location>
        <begin position="10"/>
        <end position="167"/>
    </location>
</feature>
<dbReference type="AlphaFoldDB" id="A0A1Q5PQX9"/>
<keyword evidence="1" id="KW-0808">Transferase</keyword>
<evidence type="ECO:0000313" key="5">
    <source>
        <dbReference type="EMBL" id="OKL50048.1"/>
    </source>
</evidence>
<reference evidence="6" key="1">
    <citation type="submission" date="2016-11" db="EMBL/GenBank/DDBJ databases">
        <title>Actinomyces gypaetusis sp. nov. isolated from Gypaetus barbatus in Qinghai Tibet Plateau China.</title>
        <authorList>
            <person name="Meng X."/>
        </authorList>
    </citation>
    <scope>NUCLEOTIDE SEQUENCE [LARGE SCALE GENOMIC DNA]</scope>
    <source>
        <strain evidence="6">DSM 15383</strain>
    </source>
</reference>
<name>A0A1Q5PQX9_9ACTO</name>
<dbReference type="Gene3D" id="1.10.3420.10">
    <property type="entry name" value="putative ntp pyrophosphohydrolase like domain"/>
    <property type="match status" value="1"/>
</dbReference>
<comment type="similarity">
    <text evidence="3">Belongs to the acetyltransferase family. RimJ subfamily.</text>
</comment>
<dbReference type="EMBL" id="MPDM01000003">
    <property type="protein sequence ID" value="OKL50048.1"/>
    <property type="molecule type" value="Genomic_DNA"/>
</dbReference>
<evidence type="ECO:0000313" key="6">
    <source>
        <dbReference type="Proteomes" id="UP000186465"/>
    </source>
</evidence>
<dbReference type="PROSITE" id="PS51186">
    <property type="entry name" value="GNAT"/>
    <property type="match status" value="1"/>
</dbReference>
<dbReference type="Pfam" id="PF01503">
    <property type="entry name" value="PRA-PH"/>
    <property type="match status" value="1"/>
</dbReference>
<keyword evidence="6" id="KW-1185">Reference proteome</keyword>
<dbReference type="CDD" id="cd11530">
    <property type="entry name" value="NTP-PPase_DR2231_like"/>
    <property type="match status" value="1"/>
</dbReference>
<dbReference type="GO" id="GO:0016747">
    <property type="term" value="F:acyltransferase activity, transferring groups other than amino-acyl groups"/>
    <property type="evidence" value="ECO:0007669"/>
    <property type="project" value="InterPro"/>
</dbReference>
<dbReference type="Proteomes" id="UP000186465">
    <property type="component" value="Unassembled WGS sequence"/>
</dbReference>
<dbReference type="RefSeq" id="WP_075361374.1">
    <property type="nucleotide sequence ID" value="NZ_MPDM01000003.1"/>
</dbReference>
<dbReference type="PANTHER" id="PTHR43792">
    <property type="entry name" value="GNAT FAMILY, PUTATIVE (AFU_ORTHOLOGUE AFUA_3G00765)-RELATED-RELATED"/>
    <property type="match status" value="1"/>
</dbReference>
<accession>A0A1Q5PQX9</accession>
<evidence type="ECO:0000259" key="4">
    <source>
        <dbReference type="PROSITE" id="PS51186"/>
    </source>
</evidence>
<dbReference type="InterPro" id="IPR033653">
    <property type="entry name" value="NTP-PPase_DR2231-like"/>
</dbReference>
<evidence type="ECO:0000256" key="3">
    <source>
        <dbReference type="ARBA" id="ARBA00038502"/>
    </source>
</evidence>
<dbReference type="Gene3D" id="3.40.630.30">
    <property type="match status" value="1"/>
</dbReference>
<comment type="caution">
    <text evidence="5">The sequence shown here is derived from an EMBL/GenBank/DDBJ whole genome shotgun (WGS) entry which is preliminary data.</text>
</comment>
<protein>
    <recommendedName>
        <fullName evidence="4">N-acetyltransferase domain-containing protein</fullName>
    </recommendedName>
</protein>
<organism evidence="5 6">
    <name type="scientific">Boudabousia marimammalium</name>
    <dbReference type="NCBI Taxonomy" id="156892"/>
    <lineage>
        <taxon>Bacteria</taxon>
        <taxon>Bacillati</taxon>
        <taxon>Actinomycetota</taxon>
        <taxon>Actinomycetes</taxon>
        <taxon>Actinomycetales</taxon>
        <taxon>Actinomycetaceae</taxon>
        <taxon>Boudabousia</taxon>
    </lineage>
</organism>
<proteinExistence type="inferred from homology"/>
<dbReference type="PANTHER" id="PTHR43792:SF8">
    <property type="entry name" value="[RIBOSOMAL PROTEIN US5]-ALANINE N-ACETYLTRANSFERASE"/>
    <property type="match status" value="1"/>
</dbReference>
<dbReference type="InterPro" id="IPR023292">
    <property type="entry name" value="NTP_PyroPHydrolase-like_dom_sf"/>
</dbReference>
<dbReference type="Pfam" id="PF13302">
    <property type="entry name" value="Acetyltransf_3"/>
    <property type="match status" value="1"/>
</dbReference>
<dbReference type="OrthoDB" id="9795188at2"/>
<dbReference type="InterPro" id="IPR021130">
    <property type="entry name" value="PRib-ATP_PPHydrolase-like"/>
</dbReference>
<dbReference type="SUPFAM" id="SSF55729">
    <property type="entry name" value="Acyl-CoA N-acyltransferases (Nat)"/>
    <property type="match status" value="1"/>
</dbReference>
<gene>
    <name evidence="5" type="ORF">BM477_03950</name>
</gene>